<keyword evidence="4" id="KW-0804">Transcription</keyword>
<dbReference type="Gene3D" id="3.40.50.2300">
    <property type="match status" value="1"/>
</dbReference>
<name>A0ABS9JZ98_9RHOO</name>
<keyword evidence="3" id="KW-0238">DNA-binding</keyword>
<dbReference type="CDD" id="cd06170">
    <property type="entry name" value="LuxR_C_like"/>
    <property type="match status" value="1"/>
</dbReference>
<evidence type="ECO:0000256" key="1">
    <source>
        <dbReference type="ARBA" id="ARBA00022553"/>
    </source>
</evidence>
<feature type="modified residue" description="4-aspartylphosphate" evidence="5">
    <location>
        <position position="55"/>
    </location>
</feature>
<dbReference type="InterPro" id="IPR058245">
    <property type="entry name" value="NreC/VraR/RcsB-like_REC"/>
</dbReference>
<accession>A0ABS9JZ98</accession>
<dbReference type="PANTHER" id="PTHR43214">
    <property type="entry name" value="TWO-COMPONENT RESPONSE REGULATOR"/>
    <property type="match status" value="1"/>
</dbReference>
<evidence type="ECO:0000259" key="6">
    <source>
        <dbReference type="PROSITE" id="PS50043"/>
    </source>
</evidence>
<dbReference type="PROSITE" id="PS50043">
    <property type="entry name" value="HTH_LUXR_2"/>
    <property type="match status" value="1"/>
</dbReference>
<evidence type="ECO:0000259" key="7">
    <source>
        <dbReference type="PROSITE" id="PS50110"/>
    </source>
</evidence>
<gene>
    <name evidence="8" type="ORF">LZ012_04380</name>
</gene>
<dbReference type="Proteomes" id="UP001165384">
    <property type="component" value="Unassembled WGS sequence"/>
</dbReference>
<reference evidence="8" key="1">
    <citation type="submission" date="2022-01" db="EMBL/GenBank/DDBJ databases">
        <authorList>
            <person name="Jo J.-H."/>
            <person name="Im W.-T."/>
        </authorList>
    </citation>
    <scope>NUCLEOTIDE SEQUENCE</scope>
    <source>
        <strain evidence="8">XY25</strain>
    </source>
</reference>
<evidence type="ECO:0000256" key="5">
    <source>
        <dbReference type="PROSITE-ProRule" id="PRU00169"/>
    </source>
</evidence>
<evidence type="ECO:0000313" key="8">
    <source>
        <dbReference type="EMBL" id="MCG2576228.1"/>
    </source>
</evidence>
<dbReference type="RefSeq" id="WP_275707904.1">
    <property type="nucleotide sequence ID" value="NZ_JAKLTN010000001.1"/>
</dbReference>
<dbReference type="PANTHER" id="PTHR43214:SF41">
    <property type="entry name" value="NITRATE_NITRITE RESPONSE REGULATOR PROTEIN NARP"/>
    <property type="match status" value="1"/>
</dbReference>
<dbReference type="InterPro" id="IPR016032">
    <property type="entry name" value="Sig_transdc_resp-reg_C-effctor"/>
</dbReference>
<dbReference type="SMART" id="SM00448">
    <property type="entry name" value="REC"/>
    <property type="match status" value="1"/>
</dbReference>
<dbReference type="Pfam" id="PF00072">
    <property type="entry name" value="Response_reg"/>
    <property type="match status" value="1"/>
</dbReference>
<dbReference type="SUPFAM" id="SSF52172">
    <property type="entry name" value="CheY-like"/>
    <property type="match status" value="1"/>
</dbReference>
<dbReference type="PRINTS" id="PR00038">
    <property type="entry name" value="HTHLUXR"/>
</dbReference>
<sequence>MTITVLIADDHAVVRDGLRLLLENQADIRVIGEVADGREAVDATLRLQPDVVLMDLAMPLLNGADATALIMEKRESSKIIILSMHSTVEHVFRALQAGALGYLRKESAGNEVVDAVRAVHAGRRYLSQKITESVVDDYVRKRAEESPLESLSQREREILQMLVEGRSGIDIARLLHVSPKTVDTYRSRMMQKLGIGDLPGLVKFALQHGLTTL</sequence>
<dbReference type="PROSITE" id="PS50110">
    <property type="entry name" value="RESPONSE_REGULATORY"/>
    <property type="match status" value="1"/>
</dbReference>
<comment type="caution">
    <text evidence="8">The sequence shown here is derived from an EMBL/GenBank/DDBJ whole genome shotgun (WGS) entry which is preliminary data.</text>
</comment>
<dbReference type="SUPFAM" id="SSF46894">
    <property type="entry name" value="C-terminal effector domain of the bipartite response regulators"/>
    <property type="match status" value="1"/>
</dbReference>
<keyword evidence="9" id="KW-1185">Reference proteome</keyword>
<dbReference type="InterPro" id="IPR001789">
    <property type="entry name" value="Sig_transdc_resp-reg_receiver"/>
</dbReference>
<dbReference type="InterPro" id="IPR011006">
    <property type="entry name" value="CheY-like_superfamily"/>
</dbReference>
<dbReference type="CDD" id="cd17535">
    <property type="entry name" value="REC_NarL-like"/>
    <property type="match status" value="1"/>
</dbReference>
<evidence type="ECO:0000256" key="2">
    <source>
        <dbReference type="ARBA" id="ARBA00023015"/>
    </source>
</evidence>
<dbReference type="InterPro" id="IPR000792">
    <property type="entry name" value="Tscrpt_reg_LuxR_C"/>
</dbReference>
<protein>
    <submittedName>
        <fullName evidence="8">Response regulator transcription factor</fullName>
    </submittedName>
</protein>
<organism evidence="8 9">
    <name type="scientific">Dechloromonas hankyongensis</name>
    <dbReference type="NCBI Taxonomy" id="2908002"/>
    <lineage>
        <taxon>Bacteria</taxon>
        <taxon>Pseudomonadati</taxon>
        <taxon>Pseudomonadota</taxon>
        <taxon>Betaproteobacteria</taxon>
        <taxon>Rhodocyclales</taxon>
        <taxon>Azonexaceae</taxon>
        <taxon>Dechloromonas</taxon>
    </lineage>
</organism>
<dbReference type="SMART" id="SM00421">
    <property type="entry name" value="HTH_LUXR"/>
    <property type="match status" value="1"/>
</dbReference>
<evidence type="ECO:0000256" key="4">
    <source>
        <dbReference type="ARBA" id="ARBA00023163"/>
    </source>
</evidence>
<keyword evidence="1 5" id="KW-0597">Phosphoprotein</keyword>
<dbReference type="Pfam" id="PF00196">
    <property type="entry name" value="GerE"/>
    <property type="match status" value="1"/>
</dbReference>
<dbReference type="EMBL" id="JAKLTN010000001">
    <property type="protein sequence ID" value="MCG2576228.1"/>
    <property type="molecule type" value="Genomic_DNA"/>
</dbReference>
<evidence type="ECO:0000313" key="9">
    <source>
        <dbReference type="Proteomes" id="UP001165384"/>
    </source>
</evidence>
<proteinExistence type="predicted"/>
<feature type="domain" description="HTH luxR-type" evidence="6">
    <location>
        <begin position="144"/>
        <end position="209"/>
    </location>
</feature>
<evidence type="ECO:0000256" key="3">
    <source>
        <dbReference type="ARBA" id="ARBA00023125"/>
    </source>
</evidence>
<dbReference type="InterPro" id="IPR039420">
    <property type="entry name" value="WalR-like"/>
</dbReference>
<feature type="domain" description="Response regulatory" evidence="7">
    <location>
        <begin position="4"/>
        <end position="120"/>
    </location>
</feature>
<keyword evidence="2" id="KW-0805">Transcription regulation</keyword>